<proteinExistence type="predicted"/>
<name>A0A6J5MRJ6_9CAUD</name>
<gene>
    <name evidence="4" type="ORF">UFOVP1026_30</name>
    <name evidence="5" type="ORF">UFOVP1180_14</name>
    <name evidence="6" type="ORF">UFOVP1629_42</name>
    <name evidence="1" type="ORF">UFOVP527_20</name>
    <name evidence="2" type="ORF">UFOVP855_43</name>
    <name evidence="3" type="ORF">UFOVP954_31</name>
</gene>
<evidence type="ECO:0000313" key="3">
    <source>
        <dbReference type="EMBL" id="CAB4173590.1"/>
    </source>
</evidence>
<sequence length="62" mass="6932">MSDGMPVKTAEQILINDLNHRARVRQDAELSLEKKLGIDCSTAELIVKAIDDGLIEHVILKY</sequence>
<evidence type="ECO:0000313" key="4">
    <source>
        <dbReference type="EMBL" id="CAB4179101.1"/>
    </source>
</evidence>
<dbReference type="EMBL" id="LR796809">
    <property type="protein sequence ID" value="CAB4167716.1"/>
    <property type="molecule type" value="Genomic_DNA"/>
</dbReference>
<dbReference type="EMBL" id="LR796975">
    <property type="protein sequence ID" value="CAB4179101.1"/>
    <property type="molecule type" value="Genomic_DNA"/>
</dbReference>
<evidence type="ECO:0000313" key="5">
    <source>
        <dbReference type="EMBL" id="CAB4188347.1"/>
    </source>
</evidence>
<evidence type="ECO:0000313" key="6">
    <source>
        <dbReference type="EMBL" id="CAB4220490.1"/>
    </source>
</evidence>
<evidence type="ECO:0000313" key="2">
    <source>
        <dbReference type="EMBL" id="CAB4167716.1"/>
    </source>
</evidence>
<evidence type="ECO:0000313" key="1">
    <source>
        <dbReference type="EMBL" id="CAB4148641.1"/>
    </source>
</evidence>
<organism evidence="1">
    <name type="scientific">uncultured Caudovirales phage</name>
    <dbReference type="NCBI Taxonomy" id="2100421"/>
    <lineage>
        <taxon>Viruses</taxon>
        <taxon>Duplodnaviria</taxon>
        <taxon>Heunggongvirae</taxon>
        <taxon>Uroviricota</taxon>
        <taxon>Caudoviricetes</taxon>
        <taxon>Peduoviridae</taxon>
        <taxon>Maltschvirus</taxon>
        <taxon>Maltschvirus maltsch</taxon>
    </lineage>
</organism>
<protein>
    <submittedName>
        <fullName evidence="1">Uncharacterized protein</fullName>
    </submittedName>
</protein>
<accession>A0A6J5MRJ6</accession>
<dbReference type="EMBL" id="LR797123">
    <property type="protein sequence ID" value="CAB4188347.1"/>
    <property type="molecule type" value="Genomic_DNA"/>
</dbReference>
<dbReference type="EMBL" id="LR796511">
    <property type="protein sequence ID" value="CAB4148641.1"/>
    <property type="molecule type" value="Genomic_DNA"/>
</dbReference>
<reference evidence="1" key="1">
    <citation type="submission" date="2020-04" db="EMBL/GenBank/DDBJ databases">
        <authorList>
            <person name="Chiriac C."/>
            <person name="Salcher M."/>
            <person name="Ghai R."/>
            <person name="Kavagutti S V."/>
        </authorList>
    </citation>
    <scope>NUCLEOTIDE SEQUENCE</scope>
</reference>
<dbReference type="EMBL" id="LR796903">
    <property type="protein sequence ID" value="CAB4173590.1"/>
    <property type="molecule type" value="Genomic_DNA"/>
</dbReference>
<dbReference type="EMBL" id="LR797494">
    <property type="protein sequence ID" value="CAB4220490.1"/>
    <property type="molecule type" value="Genomic_DNA"/>
</dbReference>